<protein>
    <recommendedName>
        <fullName evidence="4">VCBS repeat-containing protein</fullName>
    </recommendedName>
</protein>
<keyword evidence="3" id="KW-1185">Reference proteome</keyword>
<dbReference type="EMBL" id="BMHE01000003">
    <property type="protein sequence ID" value="GGI45095.1"/>
    <property type="molecule type" value="Genomic_DNA"/>
</dbReference>
<organism evidence="2 3">
    <name type="scientific">Paenibacillus marchantiophytorum</name>
    <dbReference type="NCBI Taxonomy" id="1619310"/>
    <lineage>
        <taxon>Bacteria</taxon>
        <taxon>Bacillati</taxon>
        <taxon>Bacillota</taxon>
        <taxon>Bacilli</taxon>
        <taxon>Bacillales</taxon>
        <taxon>Paenibacillaceae</taxon>
        <taxon>Paenibacillus</taxon>
    </lineage>
</organism>
<sequence>MTVIWVGDVNGDGEPELVIGGSVKVMYDRHGKELWRYEGSIESQHIALGRFRSDLSGLQIAGLDRLVREDDGKGLKGKDALFLLDSNGQELWKEDRTTDGWLTIIEPLRSWQEGSADYILAYRRGGGVFPNLYDGEMKVVTEFPFIGYAVHGALLGGATEQVIIYNDEKAVIYASRPYDIKEKPSGVPLTQPKRLSSSTLYPGGEIPL</sequence>
<comment type="caution">
    <text evidence="2">The sequence shown here is derived from an EMBL/GenBank/DDBJ whole genome shotgun (WGS) entry which is preliminary data.</text>
</comment>
<gene>
    <name evidence="2" type="ORF">GCM10008018_10380</name>
</gene>
<reference evidence="3" key="1">
    <citation type="journal article" date="2019" name="Int. J. Syst. Evol. Microbiol.">
        <title>The Global Catalogue of Microorganisms (GCM) 10K type strain sequencing project: providing services to taxonomists for standard genome sequencing and annotation.</title>
        <authorList>
            <consortium name="The Broad Institute Genomics Platform"/>
            <consortium name="The Broad Institute Genome Sequencing Center for Infectious Disease"/>
            <person name="Wu L."/>
            <person name="Ma J."/>
        </authorList>
    </citation>
    <scope>NUCLEOTIDE SEQUENCE [LARGE SCALE GENOMIC DNA]</scope>
    <source>
        <strain evidence="3">CGMCC 1.15043</strain>
    </source>
</reference>
<evidence type="ECO:0008006" key="4">
    <source>
        <dbReference type="Google" id="ProtNLM"/>
    </source>
</evidence>
<evidence type="ECO:0000313" key="3">
    <source>
        <dbReference type="Proteomes" id="UP000615455"/>
    </source>
</evidence>
<accession>A0ABQ2BRM1</accession>
<evidence type="ECO:0000313" key="2">
    <source>
        <dbReference type="EMBL" id="GGI45095.1"/>
    </source>
</evidence>
<evidence type="ECO:0000256" key="1">
    <source>
        <dbReference type="SAM" id="MobiDB-lite"/>
    </source>
</evidence>
<feature type="region of interest" description="Disordered" evidence="1">
    <location>
        <begin position="184"/>
        <end position="208"/>
    </location>
</feature>
<dbReference type="Proteomes" id="UP000615455">
    <property type="component" value="Unassembled WGS sequence"/>
</dbReference>
<name>A0ABQ2BRM1_9BACL</name>
<proteinExistence type="predicted"/>